<feature type="compositionally biased region" description="Polar residues" evidence="3">
    <location>
        <begin position="930"/>
        <end position="944"/>
    </location>
</feature>
<accession>A0A158Q452</accession>
<evidence type="ECO:0000259" key="4">
    <source>
        <dbReference type="PROSITE" id="PS50002"/>
    </source>
</evidence>
<dbReference type="CDD" id="cd12013">
    <property type="entry name" value="SH3_RIM-BP_3"/>
    <property type="match status" value="1"/>
</dbReference>
<dbReference type="InterPro" id="IPR001452">
    <property type="entry name" value="SH3_domain"/>
</dbReference>
<protein>
    <submittedName>
        <fullName evidence="8">SH3 domain-containing protein</fullName>
    </submittedName>
</protein>
<dbReference type="PANTHER" id="PTHR14234:SF19">
    <property type="entry name" value="RIM-BINDING PROTEIN, ISOFORM F"/>
    <property type="match status" value="1"/>
</dbReference>
<evidence type="ECO:0000256" key="2">
    <source>
        <dbReference type="PROSITE-ProRule" id="PRU00192"/>
    </source>
</evidence>
<evidence type="ECO:0000313" key="8">
    <source>
        <dbReference type="WBParaSite" id="DME_0000404301-mRNA-1"/>
    </source>
</evidence>
<keyword evidence="7" id="KW-1185">Reference proteome</keyword>
<feature type="compositionally biased region" description="Low complexity" evidence="3">
    <location>
        <begin position="902"/>
        <end position="921"/>
    </location>
</feature>
<dbReference type="EMBL" id="UYYG01000003">
    <property type="protein sequence ID" value="VDN50434.1"/>
    <property type="molecule type" value="Genomic_DNA"/>
</dbReference>
<feature type="compositionally biased region" description="Basic and acidic residues" evidence="3">
    <location>
        <begin position="728"/>
        <end position="744"/>
    </location>
</feature>
<sequence length="953" mass="108940">MVSADHILLRLSDFADDPPIFITVRTRTREGAVSSDSNVSRVPRGISLNISSGLTSAKPQLQTNAGNPTPLIQPHLAIRMPAGLTASSTPGLLQASCLGLSNNQPILGQTTYSSGLQLTVPTGTLLAGQQIGQSQGSNLPRISLNHMQASDPTMTLPGQSGSNLLTRAMSSSYPINLPVSATIPVTNSLNSYTAVGVANPLSASGNSNIGYLTSNVLMDGTAKGYQADPALQEWKSHNQYYTFHPKSLCREIAAVDEKPSVLEMEHNYLLKHRTQQWPAMPQSSRARFEHYIHNRVDARLPVVSRPTMPLVSRGFYPPSLARVRSEEICSTRSEPDLRPVTLDDYNCRWFVALFDYSHHMSPNANAQQEELSFRKHQLIKHGFNRVCCSDYQSKHQVQTLPLTVVNLSLKIQVFGDVDQDGFYTGQIGHRVGLVPSNMVIEIAKDDLLPIRRRSDALPEPSIRRMRWGSLKSRSYDHAGDRRSSHRKQLMEQEHYASLDRRDHSVPNRPLNYFTSRRAPLDMRLEMAQRGEYFSRSERGEYAITGEPDEPFERYSNARDYFVCPRDYRFRESQERRDYYRDERDGQDRDRRGDYYWEERDAAEVDRRDMRDMKDLRDVRNIRDVRDMREREMKADPRDMRDIRDFRDIRDQREGRFIRDQSLMRRERDQERDERDDQRSRDYRETRDYRERETREFEYRDIRKEQEQMIRQMDDRAYNSGRDPSSQRVCDRRERDYSKERSQESYRDNYLVGQAHQRYSDITVEDSRYGRINGENAVRKFVAKFDYDSRQLSPNVDAEQVELSFHAGDIITVYGEMDEDGFYMGELNGIRGLVPSNFLHTSPPNSLMPPQMTPGQILSQQQSSQSIPPITIPMEQPKAKGVVFQEAAKKGMPPRQTSQSLSKPATTAKGAQKAGTAPAQKTLSKKPSDIGSKSTSNARKTSQSSKKSEGAAKV</sequence>
<keyword evidence="1 2" id="KW-0728">SH3 domain</keyword>
<dbReference type="PANTHER" id="PTHR14234">
    <property type="entry name" value="RIM BINDING PROTEIN-RELATED"/>
    <property type="match status" value="1"/>
</dbReference>
<evidence type="ECO:0000313" key="7">
    <source>
        <dbReference type="Proteomes" id="UP000274756"/>
    </source>
</evidence>
<evidence type="ECO:0000313" key="6">
    <source>
        <dbReference type="Proteomes" id="UP000038040"/>
    </source>
</evidence>
<name>A0A158Q452_DRAME</name>
<evidence type="ECO:0000256" key="1">
    <source>
        <dbReference type="ARBA" id="ARBA00022443"/>
    </source>
</evidence>
<dbReference type="FunFam" id="2.30.30.40:FF:000016">
    <property type="entry name" value="RIMS-binding protein 2 isoform X2"/>
    <property type="match status" value="1"/>
</dbReference>
<dbReference type="GO" id="GO:0045202">
    <property type="term" value="C:synapse"/>
    <property type="evidence" value="ECO:0007669"/>
    <property type="project" value="GOC"/>
</dbReference>
<dbReference type="STRING" id="318479.A0A158Q452"/>
<evidence type="ECO:0000256" key="3">
    <source>
        <dbReference type="SAM" id="MobiDB-lite"/>
    </source>
</evidence>
<dbReference type="InterPro" id="IPR036028">
    <property type="entry name" value="SH3-like_dom_sf"/>
</dbReference>
<dbReference type="PROSITE" id="PS50002">
    <property type="entry name" value="SH3"/>
    <property type="match status" value="1"/>
</dbReference>
<dbReference type="SMART" id="SM00326">
    <property type="entry name" value="SH3"/>
    <property type="match status" value="2"/>
</dbReference>
<dbReference type="InterPro" id="IPR035755">
    <property type="entry name" value="RIM-BP_SH3_3"/>
</dbReference>
<feature type="region of interest" description="Disordered" evidence="3">
    <location>
        <begin position="659"/>
        <end position="687"/>
    </location>
</feature>
<dbReference type="WBParaSite" id="DME_0000404301-mRNA-1">
    <property type="protein sequence ID" value="DME_0000404301-mRNA-1"/>
    <property type="gene ID" value="DME_0000404301"/>
</dbReference>
<reference evidence="8" key="1">
    <citation type="submission" date="2016-04" db="UniProtKB">
        <authorList>
            <consortium name="WormBaseParasite"/>
        </authorList>
    </citation>
    <scope>IDENTIFICATION</scope>
</reference>
<evidence type="ECO:0000313" key="5">
    <source>
        <dbReference type="EMBL" id="VDN50434.1"/>
    </source>
</evidence>
<gene>
    <name evidence="5" type="ORF">DME_LOCUS407</name>
</gene>
<feature type="region of interest" description="Disordered" evidence="3">
    <location>
        <begin position="887"/>
        <end position="953"/>
    </location>
</feature>
<dbReference type="SUPFAM" id="SSF50044">
    <property type="entry name" value="SH3-domain"/>
    <property type="match status" value="2"/>
</dbReference>
<reference evidence="5 7" key="2">
    <citation type="submission" date="2018-11" db="EMBL/GenBank/DDBJ databases">
        <authorList>
            <consortium name="Pathogen Informatics"/>
        </authorList>
    </citation>
    <scope>NUCLEOTIDE SEQUENCE [LARGE SCALE GENOMIC DNA]</scope>
</reference>
<dbReference type="Proteomes" id="UP000274756">
    <property type="component" value="Unassembled WGS sequence"/>
</dbReference>
<dbReference type="AlphaFoldDB" id="A0A158Q452"/>
<dbReference type="GO" id="GO:0007274">
    <property type="term" value="P:neuromuscular synaptic transmission"/>
    <property type="evidence" value="ECO:0007669"/>
    <property type="project" value="TreeGrafter"/>
</dbReference>
<proteinExistence type="predicted"/>
<feature type="region of interest" description="Disordered" evidence="3">
    <location>
        <begin position="712"/>
        <end position="744"/>
    </location>
</feature>
<dbReference type="Proteomes" id="UP000038040">
    <property type="component" value="Unplaced"/>
</dbReference>
<dbReference type="Gene3D" id="2.30.30.40">
    <property type="entry name" value="SH3 Domains"/>
    <property type="match status" value="3"/>
</dbReference>
<dbReference type="OrthoDB" id="4158657at2759"/>
<dbReference type="Pfam" id="PF07653">
    <property type="entry name" value="SH3_2"/>
    <property type="match status" value="1"/>
</dbReference>
<dbReference type="InterPro" id="IPR040325">
    <property type="entry name" value="RIMBP1/2/3"/>
</dbReference>
<feature type="domain" description="SH3" evidence="4">
    <location>
        <begin position="775"/>
        <end position="843"/>
    </location>
</feature>
<organism evidence="6 8">
    <name type="scientific">Dracunculus medinensis</name>
    <name type="common">Guinea worm</name>
    <dbReference type="NCBI Taxonomy" id="318479"/>
    <lineage>
        <taxon>Eukaryota</taxon>
        <taxon>Metazoa</taxon>
        <taxon>Ecdysozoa</taxon>
        <taxon>Nematoda</taxon>
        <taxon>Chromadorea</taxon>
        <taxon>Rhabditida</taxon>
        <taxon>Spirurina</taxon>
        <taxon>Dracunculoidea</taxon>
        <taxon>Dracunculidae</taxon>
        <taxon>Dracunculus</taxon>
    </lineage>
</organism>